<protein>
    <recommendedName>
        <fullName evidence="2">2-amino-4-hydroxy-6-hydroxymethyldihydropteridine diphosphokinase</fullName>
        <ecNumber evidence="2">2.7.6.3</ecNumber>
    </recommendedName>
</protein>
<evidence type="ECO:0000256" key="3">
    <source>
        <dbReference type="ARBA" id="ARBA00022679"/>
    </source>
</evidence>
<dbReference type="UniPathway" id="UPA00077">
    <property type="reaction ID" value="UER00155"/>
</dbReference>
<evidence type="ECO:0000313" key="9">
    <source>
        <dbReference type="EMBL" id="VAW27646.1"/>
    </source>
</evidence>
<dbReference type="NCBIfam" id="TIGR01498">
    <property type="entry name" value="folK"/>
    <property type="match status" value="1"/>
</dbReference>
<keyword evidence="7" id="KW-0289">Folate biosynthesis</keyword>
<evidence type="ECO:0000256" key="1">
    <source>
        <dbReference type="ARBA" id="ARBA00005051"/>
    </source>
</evidence>
<dbReference type="CDD" id="cd00483">
    <property type="entry name" value="HPPK"/>
    <property type="match status" value="1"/>
</dbReference>
<keyword evidence="6" id="KW-0067">ATP-binding</keyword>
<keyword evidence="5 9" id="KW-0418">Kinase</keyword>
<dbReference type="SUPFAM" id="SSF55083">
    <property type="entry name" value="6-hydroxymethyl-7,8-dihydropterin pyrophosphokinase, HPPK"/>
    <property type="match status" value="1"/>
</dbReference>
<dbReference type="GO" id="GO:0046656">
    <property type="term" value="P:folic acid biosynthetic process"/>
    <property type="evidence" value="ECO:0007669"/>
    <property type="project" value="UniProtKB-KW"/>
</dbReference>
<dbReference type="GO" id="GO:0046654">
    <property type="term" value="P:tetrahydrofolate biosynthetic process"/>
    <property type="evidence" value="ECO:0007669"/>
    <property type="project" value="UniProtKB-UniPathway"/>
</dbReference>
<dbReference type="Pfam" id="PF01288">
    <property type="entry name" value="HPPK"/>
    <property type="match status" value="1"/>
</dbReference>
<dbReference type="PANTHER" id="PTHR43071">
    <property type="entry name" value="2-AMINO-4-HYDROXY-6-HYDROXYMETHYLDIHYDROPTERIDINE PYROPHOSPHOKINASE"/>
    <property type="match status" value="1"/>
</dbReference>
<dbReference type="EC" id="2.7.6.3" evidence="2"/>
<keyword evidence="4" id="KW-0547">Nucleotide-binding</keyword>
<evidence type="ECO:0000256" key="7">
    <source>
        <dbReference type="ARBA" id="ARBA00022909"/>
    </source>
</evidence>
<name>A0A3B0V6R5_9ZZZZ</name>
<sequence length="200" mass="23017">MKKQVDKNLRGFCSASRWRKEAFYYFCTMVKKHTIFLLLGSNIHPRTAYLDRAVELINSSIGLITIASSIYESEPWGFDSPLLFLNQVFCVETTMNPMEILGKTQEIERQLGRIAKSDGTYASRTLDIDLLFFDDDIINLPALTVPHAQMTNRRFTLMPLAEITPQKEHPVLKKTCRQLLDTCIDESKVWKYKEVPAHAL</sequence>
<organism evidence="9">
    <name type="scientific">hydrothermal vent metagenome</name>
    <dbReference type="NCBI Taxonomy" id="652676"/>
    <lineage>
        <taxon>unclassified sequences</taxon>
        <taxon>metagenomes</taxon>
        <taxon>ecological metagenomes</taxon>
    </lineage>
</organism>
<evidence type="ECO:0000256" key="2">
    <source>
        <dbReference type="ARBA" id="ARBA00013253"/>
    </source>
</evidence>
<dbReference type="InterPro" id="IPR035907">
    <property type="entry name" value="Hppk_sf"/>
</dbReference>
<proteinExistence type="predicted"/>
<keyword evidence="3 9" id="KW-0808">Transferase</keyword>
<evidence type="ECO:0000256" key="4">
    <source>
        <dbReference type="ARBA" id="ARBA00022741"/>
    </source>
</evidence>
<dbReference type="GO" id="GO:0016301">
    <property type="term" value="F:kinase activity"/>
    <property type="evidence" value="ECO:0007669"/>
    <property type="project" value="UniProtKB-KW"/>
</dbReference>
<dbReference type="PANTHER" id="PTHR43071:SF1">
    <property type="entry name" value="2-AMINO-4-HYDROXY-6-HYDROXYMETHYLDIHYDROPTERIDINE PYROPHOSPHOKINASE"/>
    <property type="match status" value="1"/>
</dbReference>
<gene>
    <name evidence="9" type="ORF">MNBD_BACTEROID07-707</name>
</gene>
<dbReference type="Gene3D" id="3.30.70.560">
    <property type="entry name" value="7,8-Dihydro-6-hydroxymethylpterin-pyrophosphokinase HPPK"/>
    <property type="match status" value="1"/>
</dbReference>
<dbReference type="GO" id="GO:0005524">
    <property type="term" value="F:ATP binding"/>
    <property type="evidence" value="ECO:0007669"/>
    <property type="project" value="UniProtKB-KW"/>
</dbReference>
<dbReference type="GO" id="GO:0003848">
    <property type="term" value="F:2-amino-4-hydroxy-6-hydroxymethyldihydropteridine diphosphokinase activity"/>
    <property type="evidence" value="ECO:0007669"/>
    <property type="project" value="UniProtKB-EC"/>
</dbReference>
<evidence type="ECO:0000256" key="6">
    <source>
        <dbReference type="ARBA" id="ARBA00022840"/>
    </source>
</evidence>
<feature type="domain" description="7,8-dihydro-6-hydroxymethylpterin-pyrophosphokinase" evidence="8">
    <location>
        <begin position="37"/>
        <end position="165"/>
    </location>
</feature>
<comment type="pathway">
    <text evidence="1">Cofactor biosynthesis; tetrahydrofolate biosynthesis; 2-amino-4-hydroxy-6-hydroxymethyl-7,8-dihydropteridine diphosphate from 7,8-dihydroneopterin triphosphate: step 4/4.</text>
</comment>
<dbReference type="AlphaFoldDB" id="A0A3B0V6R5"/>
<reference evidence="9" key="1">
    <citation type="submission" date="2018-06" db="EMBL/GenBank/DDBJ databases">
        <authorList>
            <person name="Zhirakovskaya E."/>
        </authorList>
    </citation>
    <scope>NUCLEOTIDE SEQUENCE</scope>
</reference>
<dbReference type="InterPro" id="IPR000550">
    <property type="entry name" value="Hppk"/>
</dbReference>
<evidence type="ECO:0000256" key="5">
    <source>
        <dbReference type="ARBA" id="ARBA00022777"/>
    </source>
</evidence>
<accession>A0A3B0V6R5</accession>
<evidence type="ECO:0000259" key="8">
    <source>
        <dbReference type="Pfam" id="PF01288"/>
    </source>
</evidence>
<dbReference type="EMBL" id="UOET01000141">
    <property type="protein sequence ID" value="VAW27646.1"/>
    <property type="molecule type" value="Genomic_DNA"/>
</dbReference>